<protein>
    <recommendedName>
        <fullName evidence="3">DUF6535 domain-containing protein</fullName>
    </recommendedName>
</protein>
<organism evidence="4 5">
    <name type="scientific">Leucocoprinus birnbaumii</name>
    <dbReference type="NCBI Taxonomy" id="56174"/>
    <lineage>
        <taxon>Eukaryota</taxon>
        <taxon>Fungi</taxon>
        <taxon>Dikarya</taxon>
        <taxon>Basidiomycota</taxon>
        <taxon>Agaricomycotina</taxon>
        <taxon>Agaricomycetes</taxon>
        <taxon>Agaricomycetidae</taxon>
        <taxon>Agaricales</taxon>
        <taxon>Agaricineae</taxon>
        <taxon>Agaricaceae</taxon>
        <taxon>Leucocoprinus</taxon>
    </lineage>
</organism>
<dbReference type="EMBL" id="JANIEX010000011">
    <property type="protein sequence ID" value="KAJ3576456.1"/>
    <property type="molecule type" value="Genomic_DNA"/>
</dbReference>
<evidence type="ECO:0000259" key="3">
    <source>
        <dbReference type="Pfam" id="PF20153"/>
    </source>
</evidence>
<feature type="region of interest" description="Disordered" evidence="1">
    <location>
        <begin position="1"/>
        <end position="50"/>
    </location>
</feature>
<feature type="compositionally biased region" description="Polar residues" evidence="1">
    <location>
        <begin position="1"/>
        <end position="23"/>
    </location>
</feature>
<dbReference type="InterPro" id="IPR045338">
    <property type="entry name" value="DUF6535"/>
</dbReference>
<feature type="region of interest" description="Disordered" evidence="1">
    <location>
        <begin position="550"/>
        <end position="581"/>
    </location>
</feature>
<keyword evidence="5" id="KW-1185">Reference proteome</keyword>
<feature type="transmembrane region" description="Helical" evidence="2">
    <location>
        <begin position="241"/>
        <end position="263"/>
    </location>
</feature>
<feature type="domain" description="DUF6535" evidence="3">
    <location>
        <begin position="54"/>
        <end position="229"/>
    </location>
</feature>
<evidence type="ECO:0000256" key="2">
    <source>
        <dbReference type="SAM" id="Phobius"/>
    </source>
</evidence>
<keyword evidence="2" id="KW-0472">Membrane</keyword>
<evidence type="ECO:0000256" key="1">
    <source>
        <dbReference type="SAM" id="MobiDB-lite"/>
    </source>
</evidence>
<evidence type="ECO:0000313" key="4">
    <source>
        <dbReference type="EMBL" id="KAJ3576456.1"/>
    </source>
</evidence>
<dbReference type="AlphaFoldDB" id="A0AAD5W5J0"/>
<gene>
    <name evidence="4" type="ORF">NP233_g416</name>
</gene>
<dbReference type="Pfam" id="PF20153">
    <property type="entry name" value="DUF6535"/>
    <property type="match status" value="1"/>
</dbReference>
<name>A0AAD5W5J0_9AGAR</name>
<keyword evidence="2" id="KW-1133">Transmembrane helix</keyword>
<feature type="transmembrane region" description="Helical" evidence="2">
    <location>
        <begin position="209"/>
        <end position="229"/>
    </location>
</feature>
<keyword evidence="2" id="KW-0812">Transmembrane</keyword>
<feature type="compositionally biased region" description="Acidic residues" evidence="1">
    <location>
        <begin position="562"/>
        <end position="578"/>
    </location>
</feature>
<feature type="transmembrane region" description="Helical" evidence="2">
    <location>
        <begin position="146"/>
        <end position="169"/>
    </location>
</feature>
<evidence type="ECO:0000313" key="5">
    <source>
        <dbReference type="Proteomes" id="UP001213000"/>
    </source>
</evidence>
<accession>A0AAD5W5J0</accession>
<feature type="transmembrane region" description="Helical" evidence="2">
    <location>
        <begin position="283"/>
        <end position="307"/>
    </location>
</feature>
<feature type="compositionally biased region" description="Pro residues" evidence="1">
    <location>
        <begin position="35"/>
        <end position="48"/>
    </location>
</feature>
<reference evidence="4" key="1">
    <citation type="submission" date="2022-07" db="EMBL/GenBank/DDBJ databases">
        <title>Genome Sequence of Leucocoprinus birnbaumii.</title>
        <authorList>
            <person name="Buettner E."/>
        </authorList>
    </citation>
    <scope>NUCLEOTIDE SEQUENCE</scope>
    <source>
        <strain evidence="4">VT141</strain>
    </source>
</reference>
<comment type="caution">
    <text evidence="4">The sequence shown here is derived from an EMBL/GenBank/DDBJ whole genome shotgun (WGS) entry which is preliminary data.</text>
</comment>
<proteinExistence type="predicted"/>
<sequence length="603" mass="67950">MSTSTQSTVAGSSSAQTQANAMSAATPEGTKSPADVPPVGPHYCPGPEPKANSWETSLEYAQKHVDSESKPWNDEVANLLIFASLFSAVVGAFAVESYHNVQQDPADTTVLLLQSLLALQINATNPRDIDLDPQTPITASARRINIYNFLSLILSLSVVMAGILCLQWLREYGQDPSGVPGPRRDHLGIRYMRREGMKHWHVYKILRSLPLILLLSLLLFFAGIIELLLPIDEAATIVASIAIGITAAFMLLTTVLPAFQAFILKPVFPKLTQCPYKSPQSFIFYQATALIATIIGLSSNALSNAFYKVTKRSRPDPKGERDSSYLRTWSTYDWFIYSGHVMTDGTGAVSNVGFGLHWLGRMYLQEKKFMEALWECLQNRGIHETLRAVLTFNKDDRRAASTSRAFSPPTTDDVSDDKQAYNDDHVAEVTIYQTLAHLAHKLEKGHHATVLVKRRLQMFIKINQYRLDEDIDYPMIDPMDQRELLTDETRLLILRIIIQLMQEKRNINETHLSAIDTILAMEADLPNPDLGLFERTNKALQEWIDQKAEVRRQNQRQNQNEDQAEAQDEQDREGETPVETEAIRVQNRVDVLRRLALTKQSTM</sequence>
<dbReference type="Proteomes" id="UP001213000">
    <property type="component" value="Unassembled WGS sequence"/>
</dbReference>